<keyword evidence="1" id="KW-0472">Membrane</keyword>
<keyword evidence="4" id="KW-1185">Reference proteome</keyword>
<dbReference type="EMBL" id="BSFK01000016">
    <property type="protein sequence ID" value="GLK77978.1"/>
    <property type="molecule type" value="Genomic_DNA"/>
</dbReference>
<organism evidence="3 4">
    <name type="scientific">Methylopila jiangsuensis</name>
    <dbReference type="NCBI Taxonomy" id="586230"/>
    <lineage>
        <taxon>Bacteria</taxon>
        <taxon>Pseudomonadati</taxon>
        <taxon>Pseudomonadota</taxon>
        <taxon>Alphaproteobacteria</taxon>
        <taxon>Hyphomicrobiales</taxon>
        <taxon>Methylopilaceae</taxon>
        <taxon>Methylopila</taxon>
    </lineage>
</organism>
<feature type="transmembrane region" description="Helical" evidence="1">
    <location>
        <begin position="240"/>
        <end position="261"/>
    </location>
</feature>
<dbReference type="AlphaFoldDB" id="A0A9W6JM14"/>
<dbReference type="Pfam" id="PF09608">
    <property type="entry name" value="Alph_Pro_TM"/>
    <property type="match status" value="1"/>
</dbReference>
<accession>A0A9W6JM14</accession>
<evidence type="ECO:0000313" key="4">
    <source>
        <dbReference type="Proteomes" id="UP001143364"/>
    </source>
</evidence>
<proteinExistence type="predicted"/>
<gene>
    <name evidence="3" type="ORF">GCM10008171_32320</name>
</gene>
<feature type="chain" id="PRO_5040839782" description="TIGR02186 family protein" evidence="2">
    <location>
        <begin position="30"/>
        <end position="264"/>
    </location>
</feature>
<dbReference type="Proteomes" id="UP001143364">
    <property type="component" value="Unassembled WGS sequence"/>
</dbReference>
<name>A0A9W6JM14_9HYPH</name>
<keyword evidence="1" id="KW-0812">Transmembrane</keyword>
<evidence type="ECO:0000256" key="2">
    <source>
        <dbReference type="SAM" id="SignalP"/>
    </source>
</evidence>
<evidence type="ECO:0000256" key="1">
    <source>
        <dbReference type="SAM" id="Phobius"/>
    </source>
</evidence>
<comment type="caution">
    <text evidence="3">The sequence shown here is derived from an EMBL/GenBank/DDBJ whole genome shotgun (WGS) entry which is preliminary data.</text>
</comment>
<keyword evidence="2" id="KW-0732">Signal</keyword>
<dbReference type="InterPro" id="IPR019088">
    <property type="entry name" value="CHP02186-rel_TM"/>
</dbReference>
<keyword evidence="1" id="KW-1133">Transmembrane helix</keyword>
<evidence type="ECO:0008006" key="5">
    <source>
        <dbReference type="Google" id="ProtNLM"/>
    </source>
</evidence>
<dbReference type="RefSeq" id="WP_271205802.1">
    <property type="nucleotide sequence ID" value="NZ_BSFK01000016.1"/>
</dbReference>
<protein>
    <recommendedName>
        <fullName evidence="5">TIGR02186 family protein</fullName>
    </recommendedName>
</protein>
<reference evidence="3" key="2">
    <citation type="submission" date="2023-01" db="EMBL/GenBank/DDBJ databases">
        <authorList>
            <person name="Sun Q."/>
            <person name="Evtushenko L."/>
        </authorList>
    </citation>
    <scope>NUCLEOTIDE SEQUENCE</scope>
    <source>
        <strain evidence="3">VKM B-2555</strain>
    </source>
</reference>
<feature type="signal peptide" evidence="2">
    <location>
        <begin position="1"/>
        <end position="29"/>
    </location>
</feature>
<reference evidence="3" key="1">
    <citation type="journal article" date="2014" name="Int. J. Syst. Evol. Microbiol.">
        <title>Complete genome sequence of Corynebacterium casei LMG S-19264T (=DSM 44701T), isolated from a smear-ripened cheese.</title>
        <authorList>
            <consortium name="US DOE Joint Genome Institute (JGI-PGF)"/>
            <person name="Walter F."/>
            <person name="Albersmeier A."/>
            <person name="Kalinowski J."/>
            <person name="Ruckert C."/>
        </authorList>
    </citation>
    <scope>NUCLEOTIDE SEQUENCE</scope>
    <source>
        <strain evidence="3">VKM B-2555</strain>
    </source>
</reference>
<evidence type="ECO:0000313" key="3">
    <source>
        <dbReference type="EMBL" id="GLK77978.1"/>
    </source>
</evidence>
<sequence>MTGPVMNARAALAAFGLAAGALPASPAQAEKLLLALSSQQVTIASNYAGGELTLFGAARGEPRRSGGRWEAVVRARGPGRTLQVRRKERVGPFWINGPARSFERAPDFLAVLSSKPLASVAAPEDIASEQLSLAAAADGAPAGGTRRLDAAEDAAFVTALVRRQTQRGHWREDGRGVAFLDRDVFRATIHLPPDVAFGAYEVEARLYDQGRLAALETITFRVVKAGFEQRVARFADRERLLYGFGMALLAIAFGWTASAAFRRD</sequence>